<keyword evidence="7" id="KW-0812">Transmembrane</keyword>
<evidence type="ECO:0000256" key="1">
    <source>
        <dbReference type="ARBA" id="ARBA00010481"/>
    </source>
</evidence>
<dbReference type="InterPro" id="IPR004938">
    <property type="entry name" value="XG_FTase"/>
</dbReference>
<evidence type="ECO:0000256" key="3">
    <source>
        <dbReference type="ARBA" id="ARBA00022679"/>
    </source>
</evidence>
<keyword evidence="10" id="KW-1185">Reference proteome</keyword>
<evidence type="ECO:0000313" key="9">
    <source>
        <dbReference type="EMBL" id="KAL3528417.1"/>
    </source>
</evidence>
<feature type="transmembrane region" description="Helical" evidence="7">
    <location>
        <begin position="173"/>
        <end position="191"/>
    </location>
</feature>
<gene>
    <name evidence="9" type="ORF">ACH5RR_007739</name>
</gene>
<dbReference type="PANTHER" id="PTHR31889">
    <property type="entry name" value="FUCOSYLTRANSFERASE 2-RELATED"/>
    <property type="match status" value="1"/>
</dbReference>
<dbReference type="PANTHER" id="PTHR31889:SF2">
    <property type="entry name" value="FUCOSYLTRANSFERASE 3"/>
    <property type="match status" value="1"/>
</dbReference>
<keyword evidence="6 7" id="KW-0961">Cell wall biogenesis/degradation</keyword>
<dbReference type="GO" id="GO:0071555">
    <property type="term" value="P:cell wall organization"/>
    <property type="evidence" value="ECO:0007669"/>
    <property type="project" value="UniProtKB-UniRule"/>
</dbReference>
<keyword evidence="4 7" id="KW-0333">Golgi apparatus</keyword>
<name>A0ABD3A9N5_9GENT</name>
<keyword evidence="2 7" id="KW-0328">Glycosyltransferase</keyword>
<feature type="region of interest" description="Disordered" evidence="8">
    <location>
        <begin position="1"/>
        <end position="21"/>
    </location>
</feature>
<organism evidence="9 10">
    <name type="scientific">Cinchona calisaya</name>
    <dbReference type="NCBI Taxonomy" id="153742"/>
    <lineage>
        <taxon>Eukaryota</taxon>
        <taxon>Viridiplantae</taxon>
        <taxon>Streptophyta</taxon>
        <taxon>Embryophyta</taxon>
        <taxon>Tracheophyta</taxon>
        <taxon>Spermatophyta</taxon>
        <taxon>Magnoliopsida</taxon>
        <taxon>eudicotyledons</taxon>
        <taxon>Gunneridae</taxon>
        <taxon>Pentapetalae</taxon>
        <taxon>asterids</taxon>
        <taxon>lamiids</taxon>
        <taxon>Gentianales</taxon>
        <taxon>Rubiaceae</taxon>
        <taxon>Cinchonoideae</taxon>
        <taxon>Cinchoneae</taxon>
        <taxon>Cinchona</taxon>
    </lineage>
</organism>
<evidence type="ECO:0000256" key="6">
    <source>
        <dbReference type="ARBA" id="ARBA00023316"/>
    </source>
</evidence>
<evidence type="ECO:0000256" key="5">
    <source>
        <dbReference type="ARBA" id="ARBA00023180"/>
    </source>
</evidence>
<evidence type="ECO:0000313" key="10">
    <source>
        <dbReference type="Proteomes" id="UP001630127"/>
    </source>
</evidence>
<comment type="function">
    <text evidence="7">May be involved in cell wall biosynthesis.</text>
</comment>
<keyword evidence="5" id="KW-0325">Glycoprotein</keyword>
<accession>A0ABD3A9N5</accession>
<protein>
    <recommendedName>
        <fullName evidence="7">Fucosyltransferase</fullName>
        <ecNumber evidence="7">2.4.1.-</ecNumber>
    </recommendedName>
</protein>
<keyword evidence="7" id="KW-0472">Membrane</keyword>
<dbReference type="Proteomes" id="UP001630127">
    <property type="component" value="Unassembled WGS sequence"/>
</dbReference>
<keyword evidence="7" id="KW-1133">Transmembrane helix</keyword>
<dbReference type="GO" id="GO:0032580">
    <property type="term" value="C:Golgi cisterna membrane"/>
    <property type="evidence" value="ECO:0007669"/>
    <property type="project" value="UniProtKB-SubCell"/>
</dbReference>
<dbReference type="EMBL" id="JBJUIK010000004">
    <property type="protein sequence ID" value="KAL3528417.1"/>
    <property type="molecule type" value="Genomic_DNA"/>
</dbReference>
<dbReference type="EC" id="2.4.1.-" evidence="7"/>
<reference evidence="9 10" key="1">
    <citation type="submission" date="2024-11" db="EMBL/GenBank/DDBJ databases">
        <title>A near-complete genome assembly of Cinchona calisaya.</title>
        <authorList>
            <person name="Lian D.C."/>
            <person name="Zhao X.W."/>
            <person name="Wei L."/>
        </authorList>
    </citation>
    <scope>NUCLEOTIDE SEQUENCE [LARGE SCALE GENOMIC DNA]</scope>
    <source>
        <tissue evidence="9">Nenye</tissue>
    </source>
</reference>
<evidence type="ECO:0000256" key="7">
    <source>
        <dbReference type="RuleBase" id="RU367004"/>
    </source>
</evidence>
<feature type="transmembrane region" description="Helical" evidence="7">
    <location>
        <begin position="40"/>
        <end position="58"/>
    </location>
</feature>
<comment type="similarity">
    <text evidence="1 7">Belongs to the glycosyltransferase 37 family.</text>
</comment>
<proteinExistence type="inferred from homology"/>
<evidence type="ECO:0000256" key="2">
    <source>
        <dbReference type="ARBA" id="ARBA00022676"/>
    </source>
</evidence>
<evidence type="ECO:0000256" key="8">
    <source>
        <dbReference type="SAM" id="MobiDB-lite"/>
    </source>
</evidence>
<comment type="caution">
    <text evidence="7">Lacks conserved residue(s) required for the propagation of feature annotation.</text>
</comment>
<dbReference type="AlphaFoldDB" id="A0ABD3A9N5"/>
<keyword evidence="3 7" id="KW-0808">Transferase</keyword>
<feature type="compositionally biased region" description="Polar residues" evidence="8">
    <location>
        <begin position="1"/>
        <end position="12"/>
    </location>
</feature>
<dbReference type="Pfam" id="PF03254">
    <property type="entry name" value="XG_FTase"/>
    <property type="match status" value="1"/>
</dbReference>
<dbReference type="GO" id="GO:0016757">
    <property type="term" value="F:glycosyltransferase activity"/>
    <property type="evidence" value="ECO:0007669"/>
    <property type="project" value="UniProtKB-KW"/>
</dbReference>
<comment type="caution">
    <text evidence="9">The sequence shown here is derived from an EMBL/GenBank/DDBJ whole genome shotgun (WGS) entry which is preliminary data.</text>
</comment>
<evidence type="ECO:0000256" key="4">
    <source>
        <dbReference type="ARBA" id="ARBA00023034"/>
    </source>
</evidence>
<comment type="subcellular location">
    <subcellularLocation>
        <location evidence="7">Golgi apparatus</location>
        <location evidence="7">Golgi stack membrane</location>
        <topology evidence="7">Single-pass type II membrane protein</topology>
    </subcellularLocation>
</comment>
<sequence length="227" mass="25771">MTKLMRNSGSDQTKPHQGPQNYTVLKCPPKAKCSGNPIKLSGILFCCLMGFFVLFSVFKNPSSSSDSFWLLDFNPFRKDAASGNTTKPQPTEVPQDKLLGGLLLAGLDEKSCLSRYQSILYRKRRTGHPSSHLISRLRSYEALHKRCGPYTESYNRTMDNYLKTGQVSNSTESYLWILAATYLIFFASHFPRFHGYFPLISQYLISCSTALIENLLRVMAIWLRTTI</sequence>